<dbReference type="RefSeq" id="WP_344048593.1">
    <property type="nucleotide sequence ID" value="NZ_BAAAPB010000008.1"/>
</dbReference>
<protein>
    <recommendedName>
        <fullName evidence="2">CBM-cenC domain-containing protein</fullName>
    </recommendedName>
</protein>
<sequence length="1014" mass="106219">MGVNPLNIKQEYLPTDRLRLEVETQPSNPSGLVNLNLNPSGDLGAWGWTGYQGNVDIAGVSGTLGLRYTQVTSGVAGALQTYYVPVTAGQWVSARYDLLSVAASRNVKSYFNWYDANRNFLSASAISAAATTAGTYYATATQAPANTKYAILVLWLYNGTSGAATVGEKFIVRNVMVTKNATNSFTTVRTNLVTNPSFETNTTGWSANNSTIARSTTVAFVGTACLALTSASTAFAEAQTPAQAFPVTAGRDYTASLYSRAATQPRTAICILLWADASGAPIGFTTSGSATNSTSAWTRITSTATAPAGAAYASVWHRVTGAAVGEVHYIDGVMLEQTSTVGTYFDGATTNTTGVVHAWTGTANASASTETITDYLYVDPRAFLNIFNSSTEINISRAPLDASTLSATTIDPALDPADTVDDVLAVGRMVRVTALTDYTAGQVWEPIYVGSIDDVVTKYVLDKDTSTVKRRITFTANDAAQTIANVKAANGYDYIPALTQILATTNVPYLVNGFVAPVTGPGTNPVARNDDAFVIDQVAITRDTNRGLAWADRLGRIQVWDTSLIPGGINGSQRADILAPDSLTNCTRATVSASTPDGTQNVDEFTASSAGDFSDTWSGFYVPITAGKRYQVTAYGKANTTGRTVTLEVNWLGLDYASILGATVSGSTTDTTSGWTLVTVAGSGAWVEAPQGAYGMTVRYKVTGAASGEKHQVYKVLVAEGMVKFDSQPSADPQADSYSDIDVSFATHACINVVNINFNRYDAATGETTQIPYGPYVDQNSIDKNGPYAATFTIQSATEDPVAIAAYGAAVLAANANPARTANSITVPVLDADSIRHAVINDLCTLVSVAYYDVATSTYLTQKTVRIGTIEHQITPYGWLATYTFDPVGSVATPQVTPIPANNTGVIEGVWVAMTKVAGAGTAQYMIRNGYVTVAIANSGLTSYAAGSTITLVTAANGIPAGYRPTATGGLYTASFSGNAVGYVVLNPDGSIQAHASTAAMTSATATITYPIGA</sequence>
<reference evidence="4" key="1">
    <citation type="journal article" date="2019" name="Int. J. Syst. Evol. Microbiol.">
        <title>The Global Catalogue of Microorganisms (GCM) 10K type strain sequencing project: providing services to taxonomists for standard genome sequencing and annotation.</title>
        <authorList>
            <consortium name="The Broad Institute Genomics Platform"/>
            <consortium name="The Broad Institute Genome Sequencing Center for Infectious Disease"/>
            <person name="Wu L."/>
            <person name="Ma J."/>
        </authorList>
    </citation>
    <scope>NUCLEOTIDE SEQUENCE [LARGE SCALE GENOMIC DNA]</scope>
    <source>
        <strain evidence="4">JCM 15309</strain>
    </source>
</reference>
<dbReference type="SUPFAM" id="SSF49785">
    <property type="entry name" value="Galactose-binding domain-like"/>
    <property type="match status" value="1"/>
</dbReference>
<keyword evidence="1" id="KW-0378">Hydrolase</keyword>
<dbReference type="EMBL" id="BAAAPB010000008">
    <property type="protein sequence ID" value="GAA1977480.1"/>
    <property type="molecule type" value="Genomic_DNA"/>
</dbReference>
<dbReference type="InterPro" id="IPR008979">
    <property type="entry name" value="Galactose-bd-like_sf"/>
</dbReference>
<dbReference type="InterPro" id="IPR003305">
    <property type="entry name" value="CenC_carb-bd"/>
</dbReference>
<dbReference type="Proteomes" id="UP001500571">
    <property type="component" value="Unassembled WGS sequence"/>
</dbReference>
<evidence type="ECO:0000259" key="2">
    <source>
        <dbReference type="Pfam" id="PF02018"/>
    </source>
</evidence>
<gene>
    <name evidence="3" type="ORF">GCM10009798_43370</name>
</gene>
<feature type="domain" description="CBM-cenC" evidence="2">
    <location>
        <begin position="191"/>
        <end position="307"/>
    </location>
</feature>
<keyword evidence="4" id="KW-1185">Reference proteome</keyword>
<comment type="caution">
    <text evidence="3">The sequence shown here is derived from an EMBL/GenBank/DDBJ whole genome shotgun (WGS) entry which is preliminary data.</text>
</comment>
<name>A0ABN2RZD9_9ACTN</name>
<dbReference type="Pfam" id="PF02018">
    <property type="entry name" value="CBM_4_9"/>
    <property type="match status" value="1"/>
</dbReference>
<evidence type="ECO:0000313" key="3">
    <source>
        <dbReference type="EMBL" id="GAA1977480.1"/>
    </source>
</evidence>
<evidence type="ECO:0000256" key="1">
    <source>
        <dbReference type="ARBA" id="ARBA00022801"/>
    </source>
</evidence>
<organism evidence="3 4">
    <name type="scientific">Nocardioides panacihumi</name>
    <dbReference type="NCBI Taxonomy" id="400774"/>
    <lineage>
        <taxon>Bacteria</taxon>
        <taxon>Bacillati</taxon>
        <taxon>Actinomycetota</taxon>
        <taxon>Actinomycetes</taxon>
        <taxon>Propionibacteriales</taxon>
        <taxon>Nocardioidaceae</taxon>
        <taxon>Nocardioides</taxon>
    </lineage>
</organism>
<evidence type="ECO:0000313" key="4">
    <source>
        <dbReference type="Proteomes" id="UP001500571"/>
    </source>
</evidence>
<dbReference type="Gene3D" id="2.60.120.260">
    <property type="entry name" value="Galactose-binding domain-like"/>
    <property type="match status" value="2"/>
</dbReference>
<accession>A0ABN2RZD9</accession>
<proteinExistence type="predicted"/>